<proteinExistence type="predicted"/>
<sequence length="53" mass="5969">MHNRTDTFLWMGGVAQIPPENGTIEMCPMFQPGIGVGVAACGDWWYFVCEYQL</sequence>
<protein>
    <recommendedName>
        <fullName evidence="3">C-type lectin domain-containing protein</fullName>
    </recommendedName>
</protein>
<evidence type="ECO:0008006" key="3">
    <source>
        <dbReference type="Google" id="ProtNLM"/>
    </source>
</evidence>
<organism evidence="1 2">
    <name type="scientific">Dreissena polymorpha</name>
    <name type="common">Zebra mussel</name>
    <name type="synonym">Mytilus polymorpha</name>
    <dbReference type="NCBI Taxonomy" id="45954"/>
    <lineage>
        <taxon>Eukaryota</taxon>
        <taxon>Metazoa</taxon>
        <taxon>Spiralia</taxon>
        <taxon>Lophotrochozoa</taxon>
        <taxon>Mollusca</taxon>
        <taxon>Bivalvia</taxon>
        <taxon>Autobranchia</taxon>
        <taxon>Heteroconchia</taxon>
        <taxon>Euheterodonta</taxon>
        <taxon>Imparidentia</taxon>
        <taxon>Neoheterodontei</taxon>
        <taxon>Myida</taxon>
        <taxon>Dreissenoidea</taxon>
        <taxon>Dreissenidae</taxon>
        <taxon>Dreissena</taxon>
    </lineage>
</organism>
<comment type="caution">
    <text evidence="1">The sequence shown here is derived from an EMBL/GenBank/DDBJ whole genome shotgun (WGS) entry which is preliminary data.</text>
</comment>
<reference evidence="1" key="1">
    <citation type="journal article" date="2019" name="bioRxiv">
        <title>The Genome of the Zebra Mussel, Dreissena polymorpha: A Resource for Invasive Species Research.</title>
        <authorList>
            <person name="McCartney M.A."/>
            <person name="Auch B."/>
            <person name="Kono T."/>
            <person name="Mallez S."/>
            <person name="Zhang Y."/>
            <person name="Obille A."/>
            <person name="Becker A."/>
            <person name="Abrahante J.E."/>
            <person name="Garbe J."/>
            <person name="Badalamenti J.P."/>
            <person name="Herman A."/>
            <person name="Mangelson H."/>
            <person name="Liachko I."/>
            <person name="Sullivan S."/>
            <person name="Sone E.D."/>
            <person name="Koren S."/>
            <person name="Silverstein K.A.T."/>
            <person name="Beckman K.B."/>
            <person name="Gohl D.M."/>
        </authorList>
    </citation>
    <scope>NUCLEOTIDE SEQUENCE</scope>
    <source>
        <strain evidence="1">Duluth1</strain>
        <tissue evidence="1">Whole animal</tissue>
    </source>
</reference>
<dbReference type="Proteomes" id="UP000828390">
    <property type="component" value="Unassembled WGS sequence"/>
</dbReference>
<reference evidence="1" key="2">
    <citation type="submission" date="2020-11" db="EMBL/GenBank/DDBJ databases">
        <authorList>
            <person name="McCartney M.A."/>
            <person name="Auch B."/>
            <person name="Kono T."/>
            <person name="Mallez S."/>
            <person name="Becker A."/>
            <person name="Gohl D.M."/>
            <person name="Silverstein K.A.T."/>
            <person name="Koren S."/>
            <person name="Bechman K.B."/>
            <person name="Herman A."/>
            <person name="Abrahante J.E."/>
            <person name="Garbe J."/>
        </authorList>
    </citation>
    <scope>NUCLEOTIDE SEQUENCE</scope>
    <source>
        <strain evidence="1">Duluth1</strain>
        <tissue evidence="1">Whole animal</tissue>
    </source>
</reference>
<evidence type="ECO:0000313" key="2">
    <source>
        <dbReference type="Proteomes" id="UP000828390"/>
    </source>
</evidence>
<dbReference type="EMBL" id="JAIWYP010000010">
    <property type="protein sequence ID" value="KAH3753318.1"/>
    <property type="molecule type" value="Genomic_DNA"/>
</dbReference>
<gene>
    <name evidence="1" type="ORF">DPMN_187953</name>
</gene>
<keyword evidence="2" id="KW-1185">Reference proteome</keyword>
<name>A0A9D4DQR6_DREPO</name>
<dbReference type="AlphaFoldDB" id="A0A9D4DQR6"/>
<accession>A0A9D4DQR6</accession>
<evidence type="ECO:0000313" key="1">
    <source>
        <dbReference type="EMBL" id="KAH3753318.1"/>
    </source>
</evidence>